<evidence type="ECO:0000259" key="2">
    <source>
        <dbReference type="PROSITE" id="PS51782"/>
    </source>
</evidence>
<dbReference type="PROSITE" id="PS51782">
    <property type="entry name" value="LYSM"/>
    <property type="match status" value="1"/>
</dbReference>
<evidence type="ECO:0000313" key="4">
    <source>
        <dbReference type="Proteomes" id="UP000288096"/>
    </source>
</evidence>
<dbReference type="EMBL" id="BEXT01000001">
    <property type="protein sequence ID" value="GBC60761.1"/>
    <property type="molecule type" value="Genomic_DNA"/>
</dbReference>
<dbReference type="AlphaFoldDB" id="A0A401FUW3"/>
<dbReference type="Pfam" id="PF01464">
    <property type="entry name" value="SLT"/>
    <property type="match status" value="1"/>
</dbReference>
<name>A0A401FUW3_9BACT</name>
<dbReference type="InterPro" id="IPR036779">
    <property type="entry name" value="LysM_dom_sf"/>
</dbReference>
<reference evidence="4" key="2">
    <citation type="submission" date="2019-01" db="EMBL/GenBank/DDBJ databases">
        <title>Genome sequence of Desulfonema ishimotonii strain Tokyo 01.</title>
        <authorList>
            <person name="Fukui M."/>
        </authorList>
    </citation>
    <scope>NUCLEOTIDE SEQUENCE [LARGE SCALE GENOMIC DNA]</scope>
    <source>
        <strain evidence="4">Tokyo 01</strain>
    </source>
</reference>
<dbReference type="PANTHER" id="PTHR37423:SF2">
    <property type="entry name" value="MEMBRANE-BOUND LYTIC MUREIN TRANSGLYCOSYLASE C"/>
    <property type="match status" value="1"/>
</dbReference>
<evidence type="ECO:0000256" key="1">
    <source>
        <dbReference type="ARBA" id="ARBA00007734"/>
    </source>
</evidence>
<reference evidence="4" key="1">
    <citation type="submission" date="2017-11" db="EMBL/GenBank/DDBJ databases">
        <authorList>
            <person name="Watanabe M."/>
            <person name="Kojima H."/>
        </authorList>
    </citation>
    <scope>NUCLEOTIDE SEQUENCE [LARGE SCALE GENOMIC DNA]</scope>
    <source>
        <strain evidence="4">Tokyo 01</strain>
    </source>
</reference>
<dbReference type="SUPFAM" id="SSF53955">
    <property type="entry name" value="Lysozyme-like"/>
    <property type="match status" value="1"/>
</dbReference>
<dbReference type="SMART" id="SM00257">
    <property type="entry name" value="LysM"/>
    <property type="match status" value="1"/>
</dbReference>
<feature type="domain" description="LysM" evidence="2">
    <location>
        <begin position="323"/>
        <end position="367"/>
    </location>
</feature>
<dbReference type="Gene3D" id="1.10.530.10">
    <property type="match status" value="1"/>
</dbReference>
<comment type="caution">
    <text evidence="3">The sequence shown here is derived from an EMBL/GenBank/DDBJ whole genome shotgun (WGS) entry which is preliminary data.</text>
</comment>
<evidence type="ECO:0000313" key="3">
    <source>
        <dbReference type="EMBL" id="GBC60761.1"/>
    </source>
</evidence>
<dbReference type="InterPro" id="IPR018392">
    <property type="entry name" value="LysM"/>
</dbReference>
<dbReference type="InterPro" id="IPR008258">
    <property type="entry name" value="Transglycosylase_SLT_dom_1"/>
</dbReference>
<dbReference type="RefSeq" id="WP_124328136.1">
    <property type="nucleotide sequence ID" value="NZ_BEXT01000001.1"/>
</dbReference>
<protein>
    <submittedName>
        <fullName evidence="3">Lytic transglycosylase</fullName>
    </submittedName>
</protein>
<accession>A0A401FUW3</accession>
<comment type="similarity">
    <text evidence="1">Belongs to the transglycosylase Slt family.</text>
</comment>
<dbReference type="SUPFAM" id="SSF54106">
    <property type="entry name" value="LysM domain"/>
    <property type="match status" value="1"/>
</dbReference>
<dbReference type="CDD" id="cd16894">
    <property type="entry name" value="MltD-like"/>
    <property type="match status" value="1"/>
</dbReference>
<dbReference type="Pfam" id="PF01476">
    <property type="entry name" value="LysM"/>
    <property type="match status" value="1"/>
</dbReference>
<dbReference type="CDD" id="cd00118">
    <property type="entry name" value="LysM"/>
    <property type="match status" value="1"/>
</dbReference>
<sequence>MKSFIRNFSIVLGIFIFGLTAAWGGSSQGREPLAFPSLVSGARIDPPLDFCGEAVPLADELVRERLEKEMLLSMWNRPQVILWIKRSGRYMPYIEKMLKKHNMPEDLKYVAIVESALLPHIGSSKGAIGYWQFIRPTGRKYGLRIDNNMDERRNIFASTQAAIRYFKKLHGDFGSWTLAAAAYNMGEQGLQRRITEQKAREYYNLYLPLETQRYIFKILATKLILSDMKKFGFNLEPGDLYSPLKFDRVEVSLSQNTPVQLLAEAANTYYKTIKEMNPEIRGNSVVKGNHALLIPRGASRKFHARLKKQVEKYRAAHAAKKKIVYVVRKGDYLSAIANKFNVPLSDLLRWNKLRSKSPIHPGHRLVIFR</sequence>
<dbReference type="PANTHER" id="PTHR37423">
    <property type="entry name" value="SOLUBLE LYTIC MUREIN TRANSGLYCOSYLASE-RELATED"/>
    <property type="match status" value="1"/>
</dbReference>
<dbReference type="OrthoDB" id="9815002at2"/>
<dbReference type="Proteomes" id="UP000288096">
    <property type="component" value="Unassembled WGS sequence"/>
</dbReference>
<proteinExistence type="inferred from homology"/>
<dbReference type="Gene3D" id="3.10.350.10">
    <property type="entry name" value="LysM domain"/>
    <property type="match status" value="1"/>
</dbReference>
<organism evidence="3 4">
    <name type="scientific">Desulfonema ishimotonii</name>
    <dbReference type="NCBI Taxonomy" id="45657"/>
    <lineage>
        <taxon>Bacteria</taxon>
        <taxon>Pseudomonadati</taxon>
        <taxon>Thermodesulfobacteriota</taxon>
        <taxon>Desulfobacteria</taxon>
        <taxon>Desulfobacterales</taxon>
        <taxon>Desulfococcaceae</taxon>
        <taxon>Desulfonema</taxon>
    </lineage>
</organism>
<gene>
    <name evidence="3" type="ORF">DENIS_1720</name>
</gene>
<dbReference type="InterPro" id="IPR023346">
    <property type="entry name" value="Lysozyme-like_dom_sf"/>
</dbReference>
<keyword evidence="4" id="KW-1185">Reference proteome</keyword>